<reference evidence="1 2" key="1">
    <citation type="journal article" date="2016" name="Mol. Biol. Evol.">
        <title>Comparative Genomics of Early-Diverging Mushroom-Forming Fungi Provides Insights into the Origins of Lignocellulose Decay Capabilities.</title>
        <authorList>
            <person name="Nagy L.G."/>
            <person name="Riley R."/>
            <person name="Tritt A."/>
            <person name="Adam C."/>
            <person name="Daum C."/>
            <person name="Floudas D."/>
            <person name="Sun H."/>
            <person name="Yadav J.S."/>
            <person name="Pangilinan J."/>
            <person name="Larsson K.H."/>
            <person name="Matsuura K."/>
            <person name="Barry K."/>
            <person name="Labutti K."/>
            <person name="Kuo R."/>
            <person name="Ohm R.A."/>
            <person name="Bhattacharya S.S."/>
            <person name="Shirouzu T."/>
            <person name="Yoshinaga Y."/>
            <person name="Martin F.M."/>
            <person name="Grigoriev I.V."/>
            <person name="Hibbett D.S."/>
        </authorList>
    </citation>
    <scope>NUCLEOTIDE SEQUENCE [LARGE SCALE GENOMIC DNA]</scope>
    <source>
        <strain evidence="1 2">HHB9708</strain>
    </source>
</reference>
<keyword evidence="2" id="KW-1185">Reference proteome</keyword>
<proteinExistence type="predicted"/>
<evidence type="ECO:0000313" key="2">
    <source>
        <dbReference type="Proteomes" id="UP000076722"/>
    </source>
</evidence>
<sequence>MLQYAERPMHNHHSPALQIPVRRARVVELRASVFSNLPVEIVELILRFAASDGLPYAHSLLFLNRTFHALLEPVLYSRVTFLHSQALELFTTQTRIFEGNRLRIEDLVVMPRDMCHPHEWGPRPHFIACLKKLRGIRSLTLDHWSLFLQFVLKNLRPSHLDLLLPRVSCLTDLDGRMRTHHTPTPIPINRNLNVTHLRVRLGEWDARCFNIVMAHFPNLRKFHLEINSASLPREDPTFEVYLRVMLHHGVSVTIMRYPQTEQIIHFGPSVITHHLDP</sequence>
<dbReference type="Proteomes" id="UP000076722">
    <property type="component" value="Unassembled WGS sequence"/>
</dbReference>
<evidence type="ECO:0000313" key="1">
    <source>
        <dbReference type="EMBL" id="KZS87593.1"/>
    </source>
</evidence>
<protein>
    <submittedName>
        <fullName evidence="1">Uncharacterized protein</fullName>
    </submittedName>
</protein>
<dbReference type="EMBL" id="KV419447">
    <property type="protein sequence ID" value="KZS87593.1"/>
    <property type="molecule type" value="Genomic_DNA"/>
</dbReference>
<organism evidence="1 2">
    <name type="scientific">Sistotremastrum niveocremeum HHB9708</name>
    <dbReference type="NCBI Taxonomy" id="1314777"/>
    <lineage>
        <taxon>Eukaryota</taxon>
        <taxon>Fungi</taxon>
        <taxon>Dikarya</taxon>
        <taxon>Basidiomycota</taxon>
        <taxon>Agaricomycotina</taxon>
        <taxon>Agaricomycetes</taxon>
        <taxon>Sistotremastrales</taxon>
        <taxon>Sistotremastraceae</taxon>
        <taxon>Sertulicium</taxon>
        <taxon>Sertulicium niveocremeum</taxon>
    </lineage>
</organism>
<gene>
    <name evidence="1" type="ORF">SISNIDRAFT_460765</name>
</gene>
<accession>A0A164ND49</accession>
<name>A0A164ND49_9AGAM</name>
<dbReference type="AlphaFoldDB" id="A0A164ND49"/>